<accession>A0A0L6V404</accession>
<name>A0A0L6V404_9BASI</name>
<feature type="transmembrane region" description="Helical" evidence="1">
    <location>
        <begin position="477"/>
        <end position="506"/>
    </location>
</feature>
<evidence type="ECO:0000256" key="1">
    <source>
        <dbReference type="SAM" id="Phobius"/>
    </source>
</evidence>
<feature type="transmembrane region" description="Helical" evidence="1">
    <location>
        <begin position="1184"/>
        <end position="1210"/>
    </location>
</feature>
<gene>
    <name evidence="2" type="ORF">VP01_265g3</name>
</gene>
<keyword evidence="1" id="KW-0472">Membrane</keyword>
<reference evidence="2 3" key="1">
    <citation type="submission" date="2015-08" db="EMBL/GenBank/DDBJ databases">
        <title>Next Generation Sequencing and Analysis of the Genome of Puccinia sorghi L Schw, the Causal Agent of Maize Common Rust.</title>
        <authorList>
            <person name="Rochi L."/>
            <person name="Burguener G."/>
            <person name="Darino M."/>
            <person name="Turjanski A."/>
            <person name="Kreff E."/>
            <person name="Dieguez M.J."/>
            <person name="Sacco F."/>
        </authorList>
    </citation>
    <scope>NUCLEOTIDE SEQUENCE [LARGE SCALE GENOMIC DNA]</scope>
    <source>
        <strain evidence="2 3">RO10H11247</strain>
    </source>
</reference>
<feature type="transmembrane region" description="Helical" evidence="1">
    <location>
        <begin position="99"/>
        <end position="117"/>
    </location>
</feature>
<organism evidence="2 3">
    <name type="scientific">Puccinia sorghi</name>
    <dbReference type="NCBI Taxonomy" id="27349"/>
    <lineage>
        <taxon>Eukaryota</taxon>
        <taxon>Fungi</taxon>
        <taxon>Dikarya</taxon>
        <taxon>Basidiomycota</taxon>
        <taxon>Pucciniomycotina</taxon>
        <taxon>Pucciniomycetes</taxon>
        <taxon>Pucciniales</taxon>
        <taxon>Pucciniaceae</taxon>
        <taxon>Puccinia</taxon>
    </lineage>
</organism>
<feature type="transmembrane region" description="Helical" evidence="1">
    <location>
        <begin position="896"/>
        <end position="918"/>
    </location>
</feature>
<evidence type="ECO:0000313" key="2">
    <source>
        <dbReference type="EMBL" id="KNZ55501.1"/>
    </source>
</evidence>
<feature type="transmembrane region" description="Helical" evidence="1">
    <location>
        <begin position="30"/>
        <end position="53"/>
    </location>
</feature>
<evidence type="ECO:0000313" key="3">
    <source>
        <dbReference type="Proteomes" id="UP000037035"/>
    </source>
</evidence>
<keyword evidence="1" id="KW-1133">Transmembrane helix</keyword>
<sequence length="1488" mass="173477">MICFLKYHFPWALNFSRTLEIKKLLKEERLLIILGISGRVHGVWTAFIFFWDLSDWLNFLGFIKLLLQFIMLLCMFHILCLAFSLHVHKMRWIPSGSGCFGFFAASLGLPCVCWAFVDNFMSQNVTDHSINLVMVFNFVQFLEPPCLQVLIGWVLIHLELLKIHENISQIRPHFKKKTGSTMFLHIHCAVCKVTEIPGSFCMPLQAVEQFCFSVLGTPQISSRNPLNWTCNPQELDRQPPRLNPQPSKLEWQPINWSGDPLNCQIFAMGIEKRKEGRNERSNSSGYSIDRASGRNFEINHAQTPGDLLWHLPGMCHCRVNWKCSGSDWCVLWDLCTTYAELKVIPPAILPLAHPLCIIRPNRYLSKATAEGGLTHNSDGIKSGVPFTSPDIDFYLFEISTYPCQKFLEKLGEHCMISTVRFEILFSIWPSTFFPSNYLINGFGGTIGVIVYFLKIIAGNFPRKKCHYILKILNQRTWIFFHIFFIKFDILFPFMSCFFHFLSFYFFHPFNYFHHKFLDDFLKYYYMNSEHILWRAPERPYMIKNENGMAMTMLLHQNLQLSSSITRGPFLALAWHVPSQRCSHSLGLNWKCSGSDWCVLWDLCTTYAELKVIPPAILPCQVLDSDFLHFLLNIERTVTVDRKIMHKNPCQYLIIPEREAKKRGLNLEVTGDLQIFPQDYYLFLIRLKTSSRVVPVFPWTFFSRICPFFKIPMNTRDFLHFLLNIERTVTFDVKKMHKVPNEHMNIYINFLCSLGPFYLVYHLYLPLINFLPYLYNSIKFSWTMFPFFKIPMNTLIQLKPPVTCLNECLPQKNPNNPCSQVTLEYFYSTFCEFKTFFIIQKKSQTTHKISPHPQNLKKYSFHPLFIFFSTFNLKFSTLGIIQILINFKKGEECCGLISKNIFHIILICVSRVVFMSGFSHSLFISPFSLLTSFIDQVRFISLVVRNNHPIILLFHLLSLTHYHPRLLCCLQVCFISLVVSPLSCVLTPQVGNLQIFLWLDLIWIHMLTELSFTQASIFLRHCGLKLTKELISLEELPHPHTGFSISEKIMTAIFEWKIIEKVVSTEWCPVKLMVFKLKVLRELRRSQKLEYPGLVVFYKPGWACVFLVPSQGYRVVALCFDLSQVYAGVAMDKRFLLLLHVAMSQAILCLLGPSRCSIGSRLILLGHLDVLYAYLQLLYLLNEFFILYFIFIFIIILYCDCRWLLFFYHIFMQNFYSPVRLNEVQPQNSAVKSLILCISHDLRNIGDGHPFCPSINASYLYRKTRLVQCGGYTFLSALPNRQGVSRAYPSERKSRPGFGRSMRLPQVYYLNDGEDGLFGRGMENPLHFRHPRGYAPAHEQDQWPVFEVRSVHDLEGSCTRLPRCGTSRQHQDRCWPLLMPLLSVCRSRLRRLAFTAVVHDCRPKMLLGYEVRNMSDGESEIRKLRTECITLRYPTTSPLKLFAFHTDINPCLEFHHLVPYYLWSDLFRSLPYIEVLGWKTRHLPTPPPS</sequence>
<dbReference type="EMBL" id="LAVV01007568">
    <property type="protein sequence ID" value="KNZ55501.1"/>
    <property type="molecule type" value="Genomic_DNA"/>
</dbReference>
<keyword evidence="3" id="KW-1185">Reference proteome</keyword>
<feature type="transmembrane region" description="Helical" evidence="1">
    <location>
        <begin position="437"/>
        <end position="457"/>
    </location>
</feature>
<proteinExistence type="predicted"/>
<feature type="transmembrane region" description="Helical" evidence="1">
    <location>
        <begin position="743"/>
        <end position="763"/>
    </location>
</feature>
<keyword evidence="1" id="KW-0812">Transmembrane</keyword>
<protein>
    <submittedName>
        <fullName evidence="2">Uncharacterized protein</fullName>
    </submittedName>
</protein>
<comment type="caution">
    <text evidence="2">The sequence shown here is derived from an EMBL/GenBank/DDBJ whole genome shotgun (WGS) entry which is preliminary data.</text>
</comment>
<dbReference type="VEuPathDB" id="FungiDB:VP01_265g3"/>
<feature type="transmembrane region" description="Helical" evidence="1">
    <location>
        <begin position="863"/>
        <end position="884"/>
    </location>
</feature>
<dbReference type="Proteomes" id="UP000037035">
    <property type="component" value="Unassembled WGS sequence"/>
</dbReference>
<feature type="transmembrane region" description="Helical" evidence="1">
    <location>
        <begin position="65"/>
        <end position="87"/>
    </location>
</feature>